<evidence type="ECO:0000259" key="1">
    <source>
        <dbReference type="PROSITE" id="PS51186"/>
    </source>
</evidence>
<dbReference type="PROSITE" id="PS51186">
    <property type="entry name" value="GNAT"/>
    <property type="match status" value="1"/>
</dbReference>
<name>A0A101HTA9_9FIRM</name>
<organism evidence="2 3">
    <name type="scientific">Pelotomaculum thermopropionicum</name>
    <dbReference type="NCBI Taxonomy" id="110500"/>
    <lineage>
        <taxon>Bacteria</taxon>
        <taxon>Bacillati</taxon>
        <taxon>Bacillota</taxon>
        <taxon>Clostridia</taxon>
        <taxon>Eubacteriales</taxon>
        <taxon>Desulfotomaculaceae</taxon>
        <taxon>Pelotomaculum</taxon>
    </lineage>
</organism>
<dbReference type="EMBL" id="LGGS01000089">
    <property type="protein sequence ID" value="KUK82474.1"/>
    <property type="molecule type" value="Genomic_DNA"/>
</dbReference>
<evidence type="ECO:0000313" key="3">
    <source>
        <dbReference type="Proteomes" id="UP000054705"/>
    </source>
</evidence>
<protein>
    <recommendedName>
        <fullName evidence="1">N-acetyltransferase domain-containing protein</fullName>
    </recommendedName>
</protein>
<dbReference type="Pfam" id="PF00583">
    <property type="entry name" value="Acetyltransf_1"/>
    <property type="match status" value="1"/>
</dbReference>
<comment type="caution">
    <text evidence="2">The sequence shown here is derived from an EMBL/GenBank/DDBJ whole genome shotgun (WGS) entry which is preliminary data.</text>
</comment>
<evidence type="ECO:0000313" key="2">
    <source>
        <dbReference type="EMBL" id="KUK82474.1"/>
    </source>
</evidence>
<dbReference type="GO" id="GO:0019152">
    <property type="term" value="F:acetoin dehydrogenase (NAD+) activity"/>
    <property type="evidence" value="ECO:0007669"/>
    <property type="project" value="InterPro"/>
</dbReference>
<dbReference type="CDD" id="cd04301">
    <property type="entry name" value="NAT_SF"/>
    <property type="match status" value="1"/>
</dbReference>
<dbReference type="Gene3D" id="3.40.630.30">
    <property type="match status" value="1"/>
</dbReference>
<feature type="domain" description="N-acetyltransferase" evidence="1">
    <location>
        <begin position="19"/>
        <end position="186"/>
    </location>
</feature>
<accession>A0A101HTA9</accession>
<dbReference type="PIRSF" id="PIRSF021278">
    <property type="entry name" value="AcuA"/>
    <property type="match status" value="1"/>
</dbReference>
<dbReference type="GO" id="GO:0045150">
    <property type="term" value="P:acetoin catabolic process"/>
    <property type="evidence" value="ECO:0007669"/>
    <property type="project" value="InterPro"/>
</dbReference>
<dbReference type="InterPro" id="IPR016181">
    <property type="entry name" value="Acyl_CoA_acyltransferase"/>
</dbReference>
<proteinExistence type="predicted"/>
<dbReference type="InterPro" id="IPR024699">
    <property type="entry name" value="AcuA"/>
</dbReference>
<sequence>MSITCCEICLEETVSRKVLIEGPVKAADLKRLYLNQNLNNFRPPEKQKEALISISQLPEGIIYVARYNSEIIGYITFHFPDQFSRWSKHPKVLELGALEVCPEWRRYKIGTLLLKKAFSNQIMQEYIVITTEFYWHWDLERNKMGIFDYQRMLSKFFGKVGLKKRNTDDPDIIEHPANVLMVRIGEKTRRKEILMFEDMLYEDKSDIQAEYIYPLRVAGMHESRI</sequence>
<dbReference type="GO" id="GO:0016747">
    <property type="term" value="F:acyltransferase activity, transferring groups other than amino-acyl groups"/>
    <property type="evidence" value="ECO:0007669"/>
    <property type="project" value="InterPro"/>
</dbReference>
<gene>
    <name evidence="2" type="ORF">XD97_0428</name>
</gene>
<dbReference type="Proteomes" id="UP000054705">
    <property type="component" value="Unassembled WGS sequence"/>
</dbReference>
<dbReference type="AlphaFoldDB" id="A0A101HTA9"/>
<dbReference type="SUPFAM" id="SSF55729">
    <property type="entry name" value="Acyl-CoA N-acyltransferases (Nat)"/>
    <property type="match status" value="1"/>
</dbReference>
<dbReference type="InterPro" id="IPR000182">
    <property type="entry name" value="GNAT_dom"/>
</dbReference>
<reference evidence="3" key="1">
    <citation type="journal article" date="2015" name="MBio">
        <title>Genome-Resolved Metagenomic Analysis Reveals Roles for Candidate Phyla and Other Microbial Community Members in Biogeochemical Transformations in Oil Reservoirs.</title>
        <authorList>
            <person name="Hu P."/>
            <person name="Tom L."/>
            <person name="Singh A."/>
            <person name="Thomas B.C."/>
            <person name="Baker B.J."/>
            <person name="Piceno Y.M."/>
            <person name="Andersen G.L."/>
            <person name="Banfield J.F."/>
        </authorList>
    </citation>
    <scope>NUCLEOTIDE SEQUENCE [LARGE SCALE GENOMIC DNA]</scope>
</reference>